<name>A0A1K2F6F0_STRAR</name>
<organism evidence="1 2">
    <name type="scientific">Streptomyces atratus</name>
    <dbReference type="NCBI Taxonomy" id="1893"/>
    <lineage>
        <taxon>Bacteria</taxon>
        <taxon>Bacillati</taxon>
        <taxon>Actinomycetota</taxon>
        <taxon>Actinomycetes</taxon>
        <taxon>Kitasatosporales</taxon>
        <taxon>Streptomycetaceae</taxon>
        <taxon>Streptomyces</taxon>
    </lineage>
</organism>
<evidence type="ECO:0000313" key="1">
    <source>
        <dbReference type="EMBL" id="SFY43329.1"/>
    </source>
</evidence>
<gene>
    <name evidence="1" type="ORF">SAMN02787144_103544</name>
</gene>
<sequence>MLLERHRRRTARPTSQVKAVVPQSGCWAKAGPQRRELTCERTTLERWHAVHDLLGKGVGLLDCARRLDLALNTVQRYARASEPDRLRRPPQSRACQVDAHRHHLRRRRTEEPGMPVKRLLEEIHDLGYTGSLNLLCKYINQGRPEGDRIMPSPRRLISWIMTSPEHLPDKDRTHLGELLIACPEMTTLAKLVRDFASLAASTLPTSWRVAGRRFFEPSGRPESRDVVCRQVFIPVGS</sequence>
<protein>
    <recommendedName>
        <fullName evidence="3">HTH IS21-type domain-containing protein</fullName>
    </recommendedName>
</protein>
<reference evidence="1 2" key="1">
    <citation type="submission" date="2016-11" db="EMBL/GenBank/DDBJ databases">
        <authorList>
            <person name="Jaros S."/>
            <person name="Januszkiewicz K."/>
            <person name="Wedrychowicz H."/>
        </authorList>
    </citation>
    <scope>NUCLEOTIDE SEQUENCE [LARGE SCALE GENOMIC DNA]</scope>
    <source>
        <strain evidence="1 2">OK807</strain>
    </source>
</reference>
<dbReference type="AlphaFoldDB" id="A0A1K2F6F0"/>
<accession>A0A1K2F6F0</accession>
<evidence type="ECO:0000313" key="2">
    <source>
        <dbReference type="Proteomes" id="UP000181909"/>
    </source>
</evidence>
<proteinExistence type="predicted"/>
<dbReference type="Proteomes" id="UP000181909">
    <property type="component" value="Unassembled WGS sequence"/>
</dbReference>
<evidence type="ECO:0008006" key="3">
    <source>
        <dbReference type="Google" id="ProtNLM"/>
    </source>
</evidence>
<dbReference type="EMBL" id="FPJO01000035">
    <property type="protein sequence ID" value="SFY43329.1"/>
    <property type="molecule type" value="Genomic_DNA"/>
</dbReference>
<dbReference type="STRING" id="1893.SAMN02787144_103544"/>